<reference evidence="2" key="1">
    <citation type="submission" date="2016-01" db="EMBL/GenBank/DDBJ databases">
        <title>Reference transcriptome for the parasite Schistocephalus solidus: insights into the molecular evolution of parasitism.</title>
        <authorList>
            <person name="Hebert F.O."/>
            <person name="Grambauer S."/>
            <person name="Barber I."/>
            <person name="Landry C.R."/>
            <person name="Aubin-Horth N."/>
        </authorList>
    </citation>
    <scope>NUCLEOTIDE SEQUENCE</scope>
</reference>
<dbReference type="EMBL" id="GEEE01014827">
    <property type="protein sequence ID" value="JAP48398.1"/>
    <property type="molecule type" value="Transcribed_RNA"/>
</dbReference>
<organism evidence="2">
    <name type="scientific">Schistocephalus solidus</name>
    <name type="common">Tapeworm</name>
    <dbReference type="NCBI Taxonomy" id="70667"/>
    <lineage>
        <taxon>Eukaryota</taxon>
        <taxon>Metazoa</taxon>
        <taxon>Spiralia</taxon>
        <taxon>Lophotrochozoa</taxon>
        <taxon>Platyhelminthes</taxon>
        <taxon>Cestoda</taxon>
        <taxon>Eucestoda</taxon>
        <taxon>Diphyllobothriidea</taxon>
        <taxon>Diphyllobothriidae</taxon>
        <taxon>Schistocephalus</taxon>
    </lineage>
</organism>
<name>A0A0X3P9J2_SCHSO</name>
<evidence type="ECO:0000256" key="1">
    <source>
        <dbReference type="SAM" id="MobiDB-lite"/>
    </source>
</evidence>
<gene>
    <name evidence="2" type="ORF">TR140345</name>
</gene>
<dbReference type="AlphaFoldDB" id="A0A0X3P9J2"/>
<sequence>MHPPLSLSLSLSASSHTHGPPAADPTCGGHGGVGCQGSPTVPANPGLLSNSTHDRFNSLDVSAVGFKREPCNLAHSREIYRVIPLVGTFSSQDLYRAETDAWKGLLLSMTAVHVEDELISPQAHFRLQCPRCLLNQTLFSR</sequence>
<proteinExistence type="predicted"/>
<evidence type="ECO:0000313" key="2">
    <source>
        <dbReference type="EMBL" id="JAP48398.1"/>
    </source>
</evidence>
<feature type="compositionally biased region" description="Low complexity" evidence="1">
    <location>
        <begin position="1"/>
        <end position="15"/>
    </location>
</feature>
<feature type="region of interest" description="Disordered" evidence="1">
    <location>
        <begin position="1"/>
        <end position="46"/>
    </location>
</feature>
<protein>
    <submittedName>
        <fullName evidence="2">Uncharacterized protein</fullName>
    </submittedName>
</protein>
<accession>A0A0X3P9J2</accession>